<sequence>MIHDSVRIDCHNRSPHTTTASLTLATPIQTLNLPSRRTFALITCQVPFLSPLLPHSPLFPSSPHFPRHGTPTAQKNHPPTTYLRTWLVSTYPTSPPHKQLSRTYTRTTRGVTEPNPRVPPFPFPEHERSSKPFSDVGRVA</sequence>
<protein>
    <submittedName>
        <fullName evidence="2">Uncharacterized protein</fullName>
    </submittedName>
</protein>
<dbReference type="RefSeq" id="XP_007695780.1">
    <property type="nucleotide sequence ID" value="XM_007697590.1"/>
</dbReference>
<feature type="compositionally biased region" description="Polar residues" evidence="1">
    <location>
        <begin position="101"/>
        <end position="110"/>
    </location>
</feature>
<dbReference type="GeneID" id="19135570"/>
<name>M2TFQ6_COCSN</name>
<accession>M2TFQ6</accession>
<reference evidence="3" key="2">
    <citation type="journal article" date="2013" name="PLoS Genet.">
        <title>Comparative genome structure, secondary metabolite, and effector coding capacity across Cochliobolus pathogens.</title>
        <authorList>
            <person name="Condon B.J."/>
            <person name="Leng Y."/>
            <person name="Wu D."/>
            <person name="Bushley K.E."/>
            <person name="Ohm R.A."/>
            <person name="Otillar R."/>
            <person name="Martin J."/>
            <person name="Schackwitz W."/>
            <person name="Grimwood J."/>
            <person name="MohdZainudin N."/>
            <person name="Xue C."/>
            <person name="Wang R."/>
            <person name="Manning V.A."/>
            <person name="Dhillon B."/>
            <person name="Tu Z.J."/>
            <person name="Steffenson B.J."/>
            <person name="Salamov A."/>
            <person name="Sun H."/>
            <person name="Lowry S."/>
            <person name="LaButti K."/>
            <person name="Han J."/>
            <person name="Copeland A."/>
            <person name="Lindquist E."/>
            <person name="Barry K."/>
            <person name="Schmutz J."/>
            <person name="Baker S.E."/>
            <person name="Ciuffetti L.M."/>
            <person name="Grigoriev I.V."/>
            <person name="Zhong S."/>
            <person name="Turgeon B.G."/>
        </authorList>
    </citation>
    <scope>NUCLEOTIDE SEQUENCE [LARGE SCALE GENOMIC DNA]</scope>
    <source>
        <strain evidence="3">ND90Pr / ATCC 201652</strain>
    </source>
</reference>
<evidence type="ECO:0000313" key="3">
    <source>
        <dbReference type="Proteomes" id="UP000016934"/>
    </source>
</evidence>
<evidence type="ECO:0000313" key="2">
    <source>
        <dbReference type="EMBL" id="EMD68076.1"/>
    </source>
</evidence>
<organism evidence="2 3">
    <name type="scientific">Cochliobolus sativus (strain ND90Pr / ATCC 201652)</name>
    <name type="common">Common root rot and spot blotch fungus</name>
    <name type="synonym">Bipolaris sorokiniana</name>
    <dbReference type="NCBI Taxonomy" id="665912"/>
    <lineage>
        <taxon>Eukaryota</taxon>
        <taxon>Fungi</taxon>
        <taxon>Dikarya</taxon>
        <taxon>Ascomycota</taxon>
        <taxon>Pezizomycotina</taxon>
        <taxon>Dothideomycetes</taxon>
        <taxon>Pleosporomycetidae</taxon>
        <taxon>Pleosporales</taxon>
        <taxon>Pleosporineae</taxon>
        <taxon>Pleosporaceae</taxon>
        <taxon>Bipolaris</taxon>
    </lineage>
</organism>
<keyword evidence="3" id="KW-1185">Reference proteome</keyword>
<proteinExistence type="predicted"/>
<dbReference type="HOGENOM" id="CLU_1834998_0_0_1"/>
<evidence type="ECO:0000256" key="1">
    <source>
        <dbReference type="SAM" id="MobiDB-lite"/>
    </source>
</evidence>
<reference evidence="2 3" key="1">
    <citation type="journal article" date="2012" name="PLoS Pathog.">
        <title>Diverse lifestyles and strategies of plant pathogenesis encoded in the genomes of eighteen Dothideomycetes fungi.</title>
        <authorList>
            <person name="Ohm R.A."/>
            <person name="Feau N."/>
            <person name="Henrissat B."/>
            <person name="Schoch C.L."/>
            <person name="Horwitz B.A."/>
            <person name="Barry K.W."/>
            <person name="Condon B.J."/>
            <person name="Copeland A.C."/>
            <person name="Dhillon B."/>
            <person name="Glaser F."/>
            <person name="Hesse C.N."/>
            <person name="Kosti I."/>
            <person name="LaButti K."/>
            <person name="Lindquist E.A."/>
            <person name="Lucas S."/>
            <person name="Salamov A.A."/>
            <person name="Bradshaw R.E."/>
            <person name="Ciuffetti L."/>
            <person name="Hamelin R.C."/>
            <person name="Kema G.H.J."/>
            <person name="Lawrence C."/>
            <person name="Scott J.A."/>
            <person name="Spatafora J.W."/>
            <person name="Turgeon B.G."/>
            <person name="de Wit P.J.G.M."/>
            <person name="Zhong S."/>
            <person name="Goodwin S.B."/>
            <person name="Grigoriev I.V."/>
        </authorList>
    </citation>
    <scope>NUCLEOTIDE SEQUENCE [LARGE SCALE GENOMIC DNA]</scope>
    <source>
        <strain evidence="3">ND90Pr / ATCC 201652</strain>
    </source>
</reference>
<feature type="region of interest" description="Disordered" evidence="1">
    <location>
        <begin position="93"/>
        <end position="140"/>
    </location>
</feature>
<dbReference type="Proteomes" id="UP000016934">
    <property type="component" value="Unassembled WGS sequence"/>
</dbReference>
<dbReference type="EMBL" id="KB445638">
    <property type="protein sequence ID" value="EMD68076.1"/>
    <property type="molecule type" value="Genomic_DNA"/>
</dbReference>
<dbReference type="KEGG" id="bsc:COCSADRAFT_268534"/>
<dbReference type="AlphaFoldDB" id="M2TFQ6"/>
<gene>
    <name evidence="2" type="ORF">COCSADRAFT_268534</name>
</gene>